<dbReference type="SMART" id="SM00028">
    <property type="entry name" value="TPR"/>
    <property type="match status" value="2"/>
</dbReference>
<accession>A0A381PDP0</accession>
<dbReference type="Pfam" id="PF13414">
    <property type="entry name" value="TPR_11"/>
    <property type="match status" value="1"/>
</dbReference>
<protein>
    <submittedName>
        <fullName evidence="1">Uncharacterized protein</fullName>
    </submittedName>
</protein>
<proteinExistence type="predicted"/>
<evidence type="ECO:0000313" key="1">
    <source>
        <dbReference type="EMBL" id="SUZ64734.1"/>
    </source>
</evidence>
<sequence>MRILLILFIFLFNYTTYTQTAKEYYNSGLEKHQNGDYYGAIADYTKSIKLNPNFAYAYFNRGIAKEILEDLNGACVDYKIAARMGHTYAQEIVSDYCD</sequence>
<dbReference type="EMBL" id="UINC01000941">
    <property type="protein sequence ID" value="SUZ64734.1"/>
    <property type="molecule type" value="Genomic_DNA"/>
</dbReference>
<organism evidence="1">
    <name type="scientific">marine metagenome</name>
    <dbReference type="NCBI Taxonomy" id="408172"/>
    <lineage>
        <taxon>unclassified sequences</taxon>
        <taxon>metagenomes</taxon>
        <taxon>ecological metagenomes</taxon>
    </lineage>
</organism>
<dbReference type="SUPFAM" id="SSF48452">
    <property type="entry name" value="TPR-like"/>
    <property type="match status" value="1"/>
</dbReference>
<dbReference type="Gene3D" id="1.25.40.10">
    <property type="entry name" value="Tetratricopeptide repeat domain"/>
    <property type="match status" value="1"/>
</dbReference>
<dbReference type="AlphaFoldDB" id="A0A381PDP0"/>
<dbReference type="InterPro" id="IPR011990">
    <property type="entry name" value="TPR-like_helical_dom_sf"/>
</dbReference>
<name>A0A381PDP0_9ZZZZ</name>
<dbReference type="PROSITE" id="PS50005">
    <property type="entry name" value="TPR"/>
    <property type="match status" value="1"/>
</dbReference>
<gene>
    <name evidence="1" type="ORF">METZ01_LOCUS17588</name>
</gene>
<reference evidence="1" key="1">
    <citation type="submission" date="2018-05" db="EMBL/GenBank/DDBJ databases">
        <authorList>
            <person name="Lanie J.A."/>
            <person name="Ng W.-L."/>
            <person name="Kazmierczak K.M."/>
            <person name="Andrzejewski T.M."/>
            <person name="Davidsen T.M."/>
            <person name="Wayne K.J."/>
            <person name="Tettelin H."/>
            <person name="Glass J.I."/>
            <person name="Rusch D."/>
            <person name="Podicherti R."/>
            <person name="Tsui H.-C.T."/>
            <person name="Winkler M.E."/>
        </authorList>
    </citation>
    <scope>NUCLEOTIDE SEQUENCE</scope>
</reference>
<dbReference type="InterPro" id="IPR019734">
    <property type="entry name" value="TPR_rpt"/>
</dbReference>